<dbReference type="InterPro" id="IPR027417">
    <property type="entry name" value="P-loop_NTPase"/>
</dbReference>
<comment type="caution">
    <text evidence="6">The sequence shown here is derived from an EMBL/GenBank/DDBJ whole genome shotgun (WGS) entry which is preliminary data.</text>
</comment>
<keyword evidence="1" id="KW-0813">Transport</keyword>
<dbReference type="Proteomes" id="UP000669239">
    <property type="component" value="Unassembled WGS sequence"/>
</dbReference>
<sequence length="519" mass="59368">MREEVYRMERVTYCEQGVALLENFSMAIWTGEILGLVPANHFGLSALLRLLRQNLPLHYGFVYYKERLVNDWRFPCTGMNRVSTNRVSIIQNQSCLAKDLTVADNIFVLRPGFRKRLMQPGILREQLKPFMEDIGMEIPADAYIEDLSTFERFVVELLKAVVAGNHLVVLEDISTFISAAELEKLSRILRHYAKQGMSFLYVAAHFEEAQQICDRAALMLNGQIIKCFGGAEKPPDPFFLRCTEDFDRHVRERMARQDRTETGPDHIVFRMENLCSGLVENLSFSACKGECLVVQDLDNCMIQELVSVLSGGTRQKSGSIWINGTLSGGLNDRRVGIIQELPVHTMLFPNMSYLDNLCFTLDHRMKGVWGRGKIKKSLRREYAGLLGEDVFGTPIERLTERQKYDLIYTRIFLQDPDIVFCVQPFKSAEVSLRIHIMELLERFLNRGIPVVIMAVNLADSLALADRLLRVGRGGTVQEYCREEFAALPVNTPWLYLYQEGQGDGMNFQTRSRDIPVLRQ</sequence>
<evidence type="ECO:0000256" key="2">
    <source>
        <dbReference type="ARBA" id="ARBA00022737"/>
    </source>
</evidence>
<keyword evidence="3" id="KW-0547">Nucleotide-binding</keyword>
<gene>
    <name evidence="6" type="ORF">G5B36_21785</name>
</gene>
<keyword evidence="4 6" id="KW-0067">ATP-binding</keyword>
<dbReference type="Pfam" id="PF00005">
    <property type="entry name" value="ABC_tran"/>
    <property type="match status" value="1"/>
</dbReference>
<keyword evidence="2" id="KW-0677">Repeat</keyword>
<reference evidence="6 7" key="1">
    <citation type="journal article" date="2020" name="Cell Host Microbe">
        <title>Functional and Genomic Variation between Human-Derived Isolates of Lachnospiraceae Reveals Inter- and Intra-Species Diversity.</title>
        <authorList>
            <person name="Sorbara M.T."/>
            <person name="Littmann E.R."/>
            <person name="Fontana E."/>
            <person name="Moody T.U."/>
            <person name="Kohout C.E."/>
            <person name="Gjonbalaj M."/>
            <person name="Eaton V."/>
            <person name="Seok R."/>
            <person name="Leiner I.M."/>
            <person name="Pamer E.G."/>
        </authorList>
    </citation>
    <scope>NUCLEOTIDE SEQUENCE [LARGE SCALE GENOMIC DNA]</scope>
    <source>
        <strain evidence="6 7">MSK.1.17</strain>
    </source>
</reference>
<dbReference type="PANTHER" id="PTHR43790:SF9">
    <property type="entry name" value="GALACTOFURANOSE TRANSPORTER ATP-BINDING PROTEIN YTFR"/>
    <property type="match status" value="1"/>
</dbReference>
<protein>
    <submittedName>
        <fullName evidence="6">Sugar ABC transporter ATP-binding protein</fullName>
    </submittedName>
</protein>
<proteinExistence type="predicted"/>
<evidence type="ECO:0000256" key="1">
    <source>
        <dbReference type="ARBA" id="ARBA00022448"/>
    </source>
</evidence>
<dbReference type="SUPFAM" id="SSF52540">
    <property type="entry name" value="P-loop containing nucleoside triphosphate hydrolases"/>
    <property type="match status" value="2"/>
</dbReference>
<dbReference type="InterPro" id="IPR050107">
    <property type="entry name" value="ABC_carbohydrate_import_ATPase"/>
</dbReference>
<name>A0ABX2HPE1_9FIRM</name>
<dbReference type="PANTHER" id="PTHR43790">
    <property type="entry name" value="CARBOHYDRATE TRANSPORT ATP-BINDING PROTEIN MG119-RELATED"/>
    <property type="match status" value="1"/>
</dbReference>
<evidence type="ECO:0000256" key="4">
    <source>
        <dbReference type="ARBA" id="ARBA00022840"/>
    </source>
</evidence>
<dbReference type="GO" id="GO:0005524">
    <property type="term" value="F:ATP binding"/>
    <property type="evidence" value="ECO:0007669"/>
    <property type="project" value="UniProtKB-KW"/>
</dbReference>
<evidence type="ECO:0000259" key="5">
    <source>
        <dbReference type="PROSITE" id="PS50893"/>
    </source>
</evidence>
<accession>A0ABX2HPE1</accession>
<evidence type="ECO:0000313" key="7">
    <source>
        <dbReference type="Proteomes" id="UP000669239"/>
    </source>
</evidence>
<feature type="domain" description="ABC transporter" evidence="5">
    <location>
        <begin position="6"/>
        <end position="246"/>
    </location>
</feature>
<dbReference type="Gene3D" id="3.40.50.300">
    <property type="entry name" value="P-loop containing nucleotide triphosphate hydrolases"/>
    <property type="match status" value="2"/>
</dbReference>
<dbReference type="InterPro" id="IPR003439">
    <property type="entry name" value="ABC_transporter-like_ATP-bd"/>
</dbReference>
<keyword evidence="7" id="KW-1185">Reference proteome</keyword>
<organism evidence="6 7">
    <name type="scientific">Enterocloster aldenensis</name>
    <dbReference type="NCBI Taxonomy" id="358742"/>
    <lineage>
        <taxon>Bacteria</taxon>
        <taxon>Bacillati</taxon>
        <taxon>Bacillota</taxon>
        <taxon>Clostridia</taxon>
        <taxon>Lachnospirales</taxon>
        <taxon>Lachnospiraceae</taxon>
        <taxon>Enterocloster</taxon>
    </lineage>
</organism>
<evidence type="ECO:0000313" key="6">
    <source>
        <dbReference type="EMBL" id="NSJ51320.1"/>
    </source>
</evidence>
<dbReference type="EMBL" id="JAAITT010000039">
    <property type="protein sequence ID" value="NSJ51320.1"/>
    <property type="molecule type" value="Genomic_DNA"/>
</dbReference>
<feature type="domain" description="ABC transporter" evidence="5">
    <location>
        <begin position="262"/>
        <end position="497"/>
    </location>
</feature>
<dbReference type="PROSITE" id="PS50893">
    <property type="entry name" value="ABC_TRANSPORTER_2"/>
    <property type="match status" value="2"/>
</dbReference>
<evidence type="ECO:0000256" key="3">
    <source>
        <dbReference type="ARBA" id="ARBA00022741"/>
    </source>
</evidence>
<dbReference type="RefSeq" id="WP_165642786.1">
    <property type="nucleotide sequence ID" value="NZ_JAAITT010000039.1"/>
</dbReference>